<feature type="domain" description="AB hydrolase-1" evidence="4">
    <location>
        <begin position="21"/>
        <end position="257"/>
    </location>
</feature>
<dbReference type="EC" id="4.2.99.20" evidence="3"/>
<name>A0A5Q0TGE9_9VIBR</name>
<dbReference type="InterPro" id="IPR022485">
    <property type="entry name" value="SHCHC_synthase_MenH"/>
</dbReference>
<dbReference type="RefSeq" id="WP_153447395.1">
    <property type="nucleotide sequence ID" value="NZ_CP045699.1"/>
</dbReference>
<accession>A0A5Q0TGE9</accession>
<proteinExistence type="inferred from homology"/>
<evidence type="ECO:0000256" key="1">
    <source>
        <dbReference type="ARBA" id="ARBA00022428"/>
    </source>
</evidence>
<keyword evidence="2 3" id="KW-0456">Lyase</keyword>
<comment type="subunit">
    <text evidence="3">Monomer.</text>
</comment>
<dbReference type="HAMAP" id="MF_01660">
    <property type="entry name" value="MenH"/>
    <property type="match status" value="1"/>
</dbReference>
<gene>
    <name evidence="3 5" type="primary">menH</name>
    <name evidence="5" type="ORF">GFB47_07355</name>
</gene>
<dbReference type="GO" id="GO:0070205">
    <property type="term" value="F:2-succinyl-6-hydroxy-2,4-cyclohexadiene-1-carboxylate synthase activity"/>
    <property type="evidence" value="ECO:0007669"/>
    <property type="project" value="UniProtKB-UniRule"/>
</dbReference>
<dbReference type="GO" id="GO:0009234">
    <property type="term" value="P:menaquinone biosynthetic process"/>
    <property type="evidence" value="ECO:0007669"/>
    <property type="project" value="UniProtKB-UniRule"/>
</dbReference>
<dbReference type="UniPathway" id="UPA01057">
    <property type="reaction ID" value="UER00900"/>
</dbReference>
<comment type="pathway">
    <text evidence="3">Quinol/quinone metabolism; menaquinone biosynthesis.</text>
</comment>
<evidence type="ECO:0000259" key="4">
    <source>
        <dbReference type="Pfam" id="PF12697"/>
    </source>
</evidence>
<dbReference type="PANTHER" id="PTHR42916">
    <property type="entry name" value="2-SUCCINYL-5-ENOLPYRUVYL-6-HYDROXY-3-CYCLOHEXENE-1-CARBOXYLATE SYNTHASE"/>
    <property type="match status" value="1"/>
</dbReference>
<evidence type="ECO:0000256" key="2">
    <source>
        <dbReference type="ARBA" id="ARBA00023239"/>
    </source>
</evidence>
<dbReference type="SUPFAM" id="SSF53474">
    <property type="entry name" value="alpha/beta-Hydrolases"/>
    <property type="match status" value="1"/>
</dbReference>
<dbReference type="InterPro" id="IPR000073">
    <property type="entry name" value="AB_hydrolase_1"/>
</dbReference>
<dbReference type="AlphaFoldDB" id="A0A5Q0TGE9"/>
<comment type="catalytic activity">
    <reaction evidence="3">
        <text>5-enolpyruvoyl-6-hydroxy-2-succinyl-cyclohex-3-ene-1-carboxylate = (1R,6R)-6-hydroxy-2-succinyl-cyclohexa-2,4-diene-1-carboxylate + pyruvate</text>
        <dbReference type="Rhea" id="RHEA:25597"/>
        <dbReference type="ChEBI" id="CHEBI:15361"/>
        <dbReference type="ChEBI" id="CHEBI:58689"/>
        <dbReference type="ChEBI" id="CHEBI:58818"/>
        <dbReference type="EC" id="4.2.99.20"/>
    </reaction>
</comment>
<evidence type="ECO:0000313" key="6">
    <source>
        <dbReference type="Proteomes" id="UP000348942"/>
    </source>
</evidence>
<evidence type="ECO:0000313" key="5">
    <source>
        <dbReference type="EMBL" id="QGA65246.1"/>
    </source>
</evidence>
<sequence>MLYSQVMDNSSEAGSVQPIPVFLHGFLGSTQDWKRCLSYLKSPQSIQVDLPCHGMSKYCEVDDFEGACQQIQLTILAQLKKRKLPLDSPLVLVGYSLGARISMYGISQKSLPELNIKGAILEGGNFGIQAEEDKMQRWEGDKHWSKRFATESMEEVLFDWYQQGVFATLTEEQRELLVEMRSDNLGSQLGCMLRATSLSKQPYLLDALKAQSLPLLYICGEHDAKFRALAEESGLNCKIVTNSGHNSHHEQPQQYAQIVDEFLISLDLAK</sequence>
<evidence type="ECO:0000256" key="3">
    <source>
        <dbReference type="HAMAP-Rule" id="MF_01660"/>
    </source>
</evidence>
<keyword evidence="6" id="KW-1185">Reference proteome</keyword>
<dbReference type="PANTHER" id="PTHR42916:SF1">
    <property type="entry name" value="PROTEIN PHYLLO, CHLOROPLASTIC"/>
    <property type="match status" value="1"/>
</dbReference>
<keyword evidence="1 3" id="KW-0474">Menaquinone biosynthesis</keyword>
<dbReference type="NCBIfam" id="TIGR03695">
    <property type="entry name" value="menH_SHCHC"/>
    <property type="match status" value="1"/>
</dbReference>
<dbReference type="Pfam" id="PF12697">
    <property type="entry name" value="Abhydrolase_6"/>
    <property type="match status" value="1"/>
</dbReference>
<dbReference type="UniPathway" id="UPA00079"/>
<dbReference type="Proteomes" id="UP000348942">
    <property type="component" value="Chromosome 1"/>
</dbReference>
<comment type="function">
    <text evidence="3">Catalyzes a proton abstraction reaction that results in 2,5-elimination of pyruvate from 2-succinyl-5-enolpyruvyl-6-hydroxy-3-cyclohexene-1-carboxylate (SEPHCHC) and the formation of 2-succinyl-6-hydroxy-2,4-cyclohexadiene-1-carboxylate (SHCHC).</text>
</comment>
<organism evidence="5 6">
    <name type="scientific">Vibrio algicola</name>
    <dbReference type="NCBI Taxonomy" id="2662262"/>
    <lineage>
        <taxon>Bacteria</taxon>
        <taxon>Pseudomonadati</taxon>
        <taxon>Pseudomonadota</taxon>
        <taxon>Gammaproteobacteria</taxon>
        <taxon>Vibrionales</taxon>
        <taxon>Vibrionaceae</taxon>
        <taxon>Vibrio</taxon>
    </lineage>
</organism>
<dbReference type="NCBIfam" id="NF008340">
    <property type="entry name" value="PRK11126.1"/>
    <property type="match status" value="1"/>
</dbReference>
<dbReference type="Gene3D" id="3.40.50.1820">
    <property type="entry name" value="alpha/beta hydrolase"/>
    <property type="match status" value="1"/>
</dbReference>
<comment type="similarity">
    <text evidence="3">Belongs to the AB hydrolase superfamily. MenH family.</text>
</comment>
<protein>
    <recommendedName>
        <fullName evidence="3">Putative 2-succinyl-6-hydroxy-2,4-cyclohexadiene-1-carboxylate synthase</fullName>
        <shortName evidence="3">SHCHC synthase</shortName>
        <ecNumber evidence="3">4.2.99.20</ecNumber>
    </recommendedName>
</protein>
<reference evidence="5 6" key="1">
    <citation type="submission" date="2019-10" db="EMBL/GenBank/DDBJ databases">
        <title>Vibrio sp. nov., isolated from Coralline algae surface.</title>
        <authorList>
            <person name="Geng Y."/>
            <person name="Zhang X."/>
        </authorList>
    </citation>
    <scope>NUCLEOTIDE SEQUENCE [LARGE SCALE GENOMIC DNA]</scope>
    <source>
        <strain evidence="5 6">SM1977</strain>
    </source>
</reference>
<comment type="pathway">
    <text evidence="3">Quinol/quinone metabolism; 1,4-dihydroxy-2-naphthoate biosynthesis; 1,4-dihydroxy-2-naphthoate from chorismate: step 3/7.</text>
</comment>
<dbReference type="InterPro" id="IPR029058">
    <property type="entry name" value="AB_hydrolase_fold"/>
</dbReference>
<dbReference type="EMBL" id="CP045699">
    <property type="protein sequence ID" value="QGA65246.1"/>
    <property type="molecule type" value="Genomic_DNA"/>
</dbReference>